<proteinExistence type="predicted"/>
<gene>
    <name evidence="1" type="ORF">ONB1V03_LOCUS6714</name>
</gene>
<name>A0A7R9LUT0_9ACAR</name>
<reference evidence="1" key="1">
    <citation type="submission" date="2020-11" db="EMBL/GenBank/DDBJ databases">
        <authorList>
            <person name="Tran Van P."/>
        </authorList>
    </citation>
    <scope>NUCLEOTIDE SEQUENCE</scope>
</reference>
<feature type="non-terminal residue" evidence="1">
    <location>
        <position position="154"/>
    </location>
</feature>
<dbReference type="EMBL" id="CAJPVJ010003129">
    <property type="protein sequence ID" value="CAG2167202.1"/>
    <property type="molecule type" value="Genomic_DNA"/>
</dbReference>
<keyword evidence="2" id="KW-1185">Reference proteome</keyword>
<sequence length="154" mass="16717">MSFLRKFIKINNNIPKDRSLDTNQDESIRRKVDRKLAMGMLDLVNPFGLTNIVGSVVDKTVSGLDQTIKQVTTLANSTITGDPDILNLVDPLGLTNMVGSVVNNTLTGVNQAVTNALDIVPTTFIDKLIYQAKHSSISGIPIIGDVVMSFLYAI</sequence>
<protein>
    <submittedName>
        <fullName evidence="1">Uncharacterized protein</fullName>
    </submittedName>
</protein>
<dbReference type="AlphaFoldDB" id="A0A7R9LUT0"/>
<dbReference type="EMBL" id="OC917954">
    <property type="protein sequence ID" value="CAD7648353.1"/>
    <property type="molecule type" value="Genomic_DNA"/>
</dbReference>
<evidence type="ECO:0000313" key="1">
    <source>
        <dbReference type="EMBL" id="CAD7648353.1"/>
    </source>
</evidence>
<accession>A0A7R9LUT0</accession>
<dbReference type="Proteomes" id="UP000728032">
    <property type="component" value="Unassembled WGS sequence"/>
</dbReference>
<evidence type="ECO:0000313" key="2">
    <source>
        <dbReference type="Proteomes" id="UP000728032"/>
    </source>
</evidence>
<organism evidence="1">
    <name type="scientific">Oppiella nova</name>
    <dbReference type="NCBI Taxonomy" id="334625"/>
    <lineage>
        <taxon>Eukaryota</taxon>
        <taxon>Metazoa</taxon>
        <taxon>Ecdysozoa</taxon>
        <taxon>Arthropoda</taxon>
        <taxon>Chelicerata</taxon>
        <taxon>Arachnida</taxon>
        <taxon>Acari</taxon>
        <taxon>Acariformes</taxon>
        <taxon>Sarcoptiformes</taxon>
        <taxon>Oribatida</taxon>
        <taxon>Brachypylina</taxon>
        <taxon>Oppioidea</taxon>
        <taxon>Oppiidae</taxon>
        <taxon>Oppiella</taxon>
    </lineage>
</organism>